<reference evidence="3" key="1">
    <citation type="journal article" name="DNA Res.">
        <title>The physiological potential of anammox bacteria as revealed by their core genome structure.</title>
        <authorList>
            <person name="Okubo T."/>
            <person name="Toyoda A."/>
            <person name="Fukuhara K."/>
            <person name="Uchiyama I."/>
            <person name="Harigaya Y."/>
            <person name="Kuroiwa M."/>
            <person name="Suzuki T."/>
            <person name="Murakami Y."/>
            <person name="Suwa Y."/>
            <person name="Takami H."/>
        </authorList>
    </citation>
    <scope>NUCLEOTIDE SEQUENCE</scope>
    <source>
        <strain evidence="3">317325-2</strain>
    </source>
</reference>
<dbReference type="NCBIfam" id="TIGR02595">
    <property type="entry name" value="PEP_CTERM"/>
    <property type="match status" value="1"/>
</dbReference>
<proteinExistence type="predicted"/>
<organism evidence="3 4">
    <name type="scientific">Candidatus Nitrosymbiomonas proteolyticus</name>
    <dbReference type="NCBI Taxonomy" id="2608984"/>
    <lineage>
        <taxon>Bacteria</taxon>
        <taxon>Bacillati</taxon>
        <taxon>Armatimonadota</taxon>
        <taxon>Armatimonadota incertae sedis</taxon>
        <taxon>Candidatus Nitrosymbiomonas</taxon>
    </lineage>
</organism>
<protein>
    <recommendedName>
        <fullName evidence="2">Ice-binding protein C-terminal domain-containing protein</fullName>
    </recommendedName>
</protein>
<evidence type="ECO:0000313" key="3">
    <source>
        <dbReference type="EMBL" id="BBO22931.1"/>
    </source>
</evidence>
<dbReference type="EMBL" id="AP021858">
    <property type="protein sequence ID" value="BBO22931.1"/>
    <property type="molecule type" value="Genomic_DNA"/>
</dbReference>
<dbReference type="InterPro" id="IPR013424">
    <property type="entry name" value="Ice-binding_C"/>
</dbReference>
<keyword evidence="1" id="KW-0732">Signal</keyword>
<evidence type="ECO:0000313" key="4">
    <source>
        <dbReference type="Proteomes" id="UP000662873"/>
    </source>
</evidence>
<dbReference type="AlphaFoldDB" id="A0A809S8G6"/>
<evidence type="ECO:0000259" key="2">
    <source>
        <dbReference type="Pfam" id="PF07589"/>
    </source>
</evidence>
<dbReference type="Proteomes" id="UP000662873">
    <property type="component" value="Chromosome"/>
</dbReference>
<name>A0A809S8G6_9BACT</name>
<dbReference type="KEGG" id="npy:NPRO_05260"/>
<feature type="domain" description="Ice-binding protein C-terminal" evidence="2">
    <location>
        <begin position="222"/>
        <end position="243"/>
    </location>
</feature>
<feature type="chain" id="PRO_5035173326" description="Ice-binding protein C-terminal domain-containing protein" evidence="1">
    <location>
        <begin position="20"/>
        <end position="244"/>
    </location>
</feature>
<dbReference type="Pfam" id="PF07589">
    <property type="entry name" value="PEP-CTERM"/>
    <property type="match status" value="1"/>
</dbReference>
<evidence type="ECO:0000256" key="1">
    <source>
        <dbReference type="SAM" id="SignalP"/>
    </source>
</evidence>
<gene>
    <name evidence="3" type="ORF">NPRO_05260</name>
</gene>
<accession>A0A809S8G6</accession>
<feature type="signal peptide" evidence="1">
    <location>
        <begin position="1"/>
        <end position="19"/>
    </location>
</feature>
<sequence length="244" mass="26070">MNRTLGTLALAALAAASMSQGLMISFGTRETGTSAAIGENGGTSGGIEWVNLDGQTLHTNSTWQLFTFTMATDPLTAFAGTTANGVLDGVAGTIENIRIKNTNISNPIRLWIDDVTDTLNGTDVYNFGTFEGYADGQEVMFQEPNFSGSTAPHLVAGGTAKVDNSVSHTGNASYRLDYQYIDGTAARWLRLTTHPTTQPQAAPTIRYDQNSVVSFWMKAEVVPEPSSMIALGLGAAALLRRRRK</sequence>